<dbReference type="CDD" id="cd05195">
    <property type="entry name" value="enoyl_red"/>
    <property type="match status" value="1"/>
</dbReference>
<dbReference type="SUPFAM" id="SSF53901">
    <property type="entry name" value="Thiolase-like"/>
    <property type="match status" value="1"/>
</dbReference>
<dbReference type="PROSITE" id="PS00012">
    <property type="entry name" value="PHOSPHOPANTETHEINE"/>
    <property type="match status" value="1"/>
</dbReference>
<protein>
    <submittedName>
        <fullName evidence="13">Putative polyketide synthase</fullName>
    </submittedName>
</protein>
<keyword evidence="7" id="KW-0511">Multifunctional enzyme</keyword>
<dbReference type="InterPro" id="IPR036291">
    <property type="entry name" value="NAD(P)-bd_dom_sf"/>
</dbReference>
<dbReference type="SMART" id="SM00827">
    <property type="entry name" value="PKS_AT"/>
    <property type="match status" value="1"/>
</dbReference>
<dbReference type="Gene3D" id="3.10.129.110">
    <property type="entry name" value="Polyketide synthase dehydratase"/>
    <property type="match status" value="1"/>
</dbReference>
<dbReference type="InterPro" id="IPR020843">
    <property type="entry name" value="ER"/>
</dbReference>
<dbReference type="InterPro" id="IPR014043">
    <property type="entry name" value="Acyl_transferase_dom"/>
</dbReference>
<gene>
    <name evidence="13" type="ORF">UCDDA912_g10722</name>
</gene>
<keyword evidence="4" id="KW-0808">Transferase</keyword>
<feature type="active site" description="Proton acceptor; for dehydratase activity" evidence="9">
    <location>
        <position position="577"/>
    </location>
</feature>
<dbReference type="Pfam" id="PF13602">
    <property type="entry name" value="ADH_zinc_N_2"/>
    <property type="match status" value="1"/>
</dbReference>
<dbReference type="Pfam" id="PF00109">
    <property type="entry name" value="ketoacyl-synt"/>
    <property type="match status" value="1"/>
</dbReference>
<dbReference type="InterPro" id="IPR002364">
    <property type="entry name" value="Quin_OxRdtase/zeta-crystal_CS"/>
</dbReference>
<feature type="domain" description="Ketosynthase family 3 (KS3)" evidence="11">
    <location>
        <begin position="1"/>
        <end position="215"/>
    </location>
</feature>
<dbReference type="SMART" id="SM00829">
    <property type="entry name" value="PKS_ER"/>
    <property type="match status" value="1"/>
</dbReference>
<dbReference type="InterPro" id="IPR057326">
    <property type="entry name" value="KR_dom"/>
</dbReference>
<dbReference type="OrthoDB" id="329835at2759"/>
<dbReference type="GO" id="GO:0044550">
    <property type="term" value="P:secondary metabolite biosynthetic process"/>
    <property type="evidence" value="ECO:0007669"/>
    <property type="project" value="TreeGrafter"/>
</dbReference>
<dbReference type="STRING" id="1214573.A0A0G2HM67"/>
<dbReference type="Pfam" id="PF00550">
    <property type="entry name" value="PP-binding"/>
    <property type="match status" value="1"/>
</dbReference>
<dbReference type="InterPro" id="IPR049900">
    <property type="entry name" value="PKS_mFAS_DH"/>
</dbReference>
<evidence type="ECO:0000313" key="14">
    <source>
        <dbReference type="Proteomes" id="UP000034680"/>
    </source>
</evidence>
<dbReference type="InterPro" id="IPR042104">
    <property type="entry name" value="PKS_dehydratase_sf"/>
</dbReference>
<keyword evidence="2" id="KW-0597">Phosphoprotein</keyword>
<comment type="caution">
    <text evidence="13">The sequence shown here is derived from an EMBL/GenBank/DDBJ whole genome shotgun (WGS) entry which is preliminary data.</text>
</comment>
<dbReference type="PROSITE" id="PS50075">
    <property type="entry name" value="CARRIER"/>
    <property type="match status" value="1"/>
</dbReference>
<sequence length="2095" mass="227670">MTVAFNEHGVLSNSALCKAFSADADGFARAEGVVSVYVKKLSDAVRDGDPIRSVVLATALGADGKSTTLTQPNPVEQAELIRRCHQLAGITDLSKTAMVECHGTGTAVGDPLEVEGVASVFGDQGGVYIGSVKTNIGHAEGAAGLASLVKMTLALEHGVIPPNLNFTTPNPKIRWESANLKVATDPTPWPADKDRVVGISSFGIGGSNAHALLASAEYAEAKSNGTSGGPGEEDEDRAPKLLLFSAKHPDALSRMIKEHEVYAMGNMERLGDMAYSLAAKRETLSHRAFCVANGIDDCGQGAQWAQMGKSLIQGIPSFRETIDKMDNVLQKLSDGPNWTLREQILAKKTKSCISNAEISQPCCTALQLALVDLLKTYNISPAAVVGHSSGEIAAAFAAGALTLDEAIIIAYYRGQVMLDVDPSSGNMAAVGLGPDEVQAYLQSGVLVGCENSPKNVTITGDKNAVEEVIARIKADQPNVLARLLQVDRAYHSRPIGQILQGGSVRFDYINVLTRGRDSHEDVLQAVGQLWLQNYPVALEQVIPPRKLLTDLPLYPWHYEEPLWNLLRLEDVPWISEHEIQGKALVPGVSFLFHMKSALMLGGDEEVEVITQLNLVRLTSNLDSDWYDFSISSYQDGAWVKHAFGQVRGGAQEAQSQSVTQEVNDATNYTRNCSSKAWYRKFRSLGVEYGPRFASLKDIVADPLSDKLVASMDVDVRPGEERYYSVFPGALDAVPQSLYPAATRGVTRTFDKPALITYVDEFYFCPPPEGAEKLKVLAEITEQGPTAFTGDVVAVSAGPEPQAVVMSKGWRLSRLIDAGGAAADTNPHGAAELEWREDIDLVDPASHIRRTGNKIDRLDYQLVERLALLCFAEARERLRQAPRPTRDHLKHFHRWVNDHLEGLESGSATWFGVKDAQSLLKLGNEERNQLIRDIYAQLEGTPAFPPAAAVHRVCFNIKDIFDGSASELEILLADGVLQKMYDCLLEDADLSGFLSLVSHKRPNLRVLEIGAGTGGATALVLAGLQSASAAGDRPYLSYTFTDISAGFFSDAKERFKDYAGIEFKTLDISRDPLEQGFQPESFDLVVACNVLHATPSLHQTLSNVRKLVHPEGRLLLQELDPETKWIGIFGCLEGWWLGRPDGRLQAPYVNLERWKVELTKAGFSQVSSMYDGYMNNNIISQPSRSSSRVKHVTVVHHTGQGIQEVTSALEAAGYGISTYGLEDESAQLTPGHDIICAVDLSSPFFADVDRAGLRHLQRLVGAARTAGSGILWLTRSCQVGRCASPESGAVLGVARVLRNEAELDFAVLELDDLQSAGQVAVRVLGQFQKRLAEADVNPEYEWAFVDGKILTSRYRYVKVAAKNSAIPSGSKMLKLDQHRPGVLGTLHWKPQPVPELGRDEVRVEVKAAAMNFRDLLVAQGIITDTGAIDNGLGLECSGIVSEVGAGVDGFKAGDRVGALTMPDGMSFDEAASIPVVYATVIYGMLDLARLESGMTVLIHSAAGGVGVAAIQLAKMVGAEIYCTVSNQEKVNFLVTHFDIPEDHVFNSRDATFMPAIMAATRNRGVDVVLNSLSGDLLHASWKCLAECGTFVEIGRLDFIGQGKLAMEQFDMNRSFVGVELLHLWIHRPQKVGALLRRVIEFWAAGHIKPVVAPEEYSAAEIGKAFRGMQRGQHIGKLVVSMPENPLQQLPSEPVHETLRLPNDRSYVFVGGLGGLGKAISSWMAERGATEIVFLSRSAGSADDHHKFGAELASLGCTARFVAGDVCEYDHVIRAIKSTTKPIGGVLQASLVLRDSNFLDMRWEDWVAASQPKVKGSWNLHNALLREQSNIPLDFFLLFSSTAATGGWHGQANYHAGNTFVESFAAYRNGLGLAASALNVGFISDAGFVAENAGAMDTARSMGQWFNTESELLECVELMLKPSQSKPAAREPARSQELIQNSLLAMGIRSTAPLSSSRVPWRKDRRMLAYRNIEAQDHLSSSDETGSSTWTDELTRFTKEIGSNMSVLQSAETTTFLATQMGKATLDFIMRPEAEVDLQAPLTAVGLDSLVGLELRGWIRRWFGADVAALEITKCQNLQALGVVVQNKLIEKYSSRA</sequence>
<evidence type="ECO:0000256" key="5">
    <source>
        <dbReference type="ARBA" id="ARBA00022857"/>
    </source>
</evidence>
<evidence type="ECO:0000256" key="1">
    <source>
        <dbReference type="ARBA" id="ARBA00022450"/>
    </source>
</evidence>
<dbReference type="GO" id="GO:0004312">
    <property type="term" value="F:fatty acid synthase activity"/>
    <property type="evidence" value="ECO:0007669"/>
    <property type="project" value="TreeGrafter"/>
</dbReference>
<dbReference type="SUPFAM" id="SSF47336">
    <property type="entry name" value="ACP-like"/>
    <property type="match status" value="1"/>
</dbReference>
<evidence type="ECO:0000256" key="8">
    <source>
        <dbReference type="ARBA" id="ARBA00023315"/>
    </source>
</evidence>
<dbReference type="GO" id="GO:0032259">
    <property type="term" value="P:methylation"/>
    <property type="evidence" value="ECO:0007669"/>
    <property type="project" value="UniProtKB-KW"/>
</dbReference>
<dbReference type="InterPro" id="IPR050091">
    <property type="entry name" value="PKS_NRPS_Biosynth_Enz"/>
</dbReference>
<evidence type="ECO:0000313" key="13">
    <source>
        <dbReference type="EMBL" id="KKY29355.1"/>
    </source>
</evidence>
<keyword evidence="5" id="KW-0521">NADP</keyword>
<dbReference type="InterPro" id="IPR013217">
    <property type="entry name" value="Methyltransf_12"/>
</dbReference>
<accession>A0A0G2HM67</accession>
<dbReference type="Gene3D" id="3.90.180.10">
    <property type="entry name" value="Medium-chain alcohol dehydrogenases, catalytic domain"/>
    <property type="match status" value="1"/>
</dbReference>
<keyword evidence="1" id="KW-0596">Phosphopantetheine</keyword>
<dbReference type="Gene3D" id="3.40.366.10">
    <property type="entry name" value="Malonyl-Coenzyme A Acyl Carrier Protein, domain 2"/>
    <property type="match status" value="1"/>
</dbReference>
<keyword evidence="3" id="KW-0489">Methyltransferase</keyword>
<evidence type="ECO:0000256" key="3">
    <source>
        <dbReference type="ARBA" id="ARBA00022603"/>
    </source>
</evidence>
<dbReference type="InterPro" id="IPR029063">
    <property type="entry name" value="SAM-dependent_MTases_sf"/>
</dbReference>
<feature type="region of interest" description="N-terminal hotdog fold" evidence="9">
    <location>
        <begin position="544"/>
        <end position="653"/>
    </location>
</feature>
<dbReference type="InterPro" id="IPR020841">
    <property type="entry name" value="PKS_Beta-ketoAc_synthase_dom"/>
</dbReference>
<dbReference type="Pfam" id="PF00698">
    <property type="entry name" value="Acyl_transf_1"/>
    <property type="match status" value="1"/>
</dbReference>
<feature type="active site" description="Proton donor; for dehydratase activity" evidence="9">
    <location>
        <position position="731"/>
    </location>
</feature>
<dbReference type="GO" id="GO:0006633">
    <property type="term" value="P:fatty acid biosynthetic process"/>
    <property type="evidence" value="ECO:0007669"/>
    <property type="project" value="TreeGrafter"/>
</dbReference>
<dbReference type="PROSITE" id="PS52019">
    <property type="entry name" value="PKS_MFAS_DH"/>
    <property type="match status" value="1"/>
</dbReference>
<dbReference type="InterPro" id="IPR014030">
    <property type="entry name" value="Ketoacyl_synth_N"/>
</dbReference>
<dbReference type="InterPro" id="IPR006162">
    <property type="entry name" value="Ppantetheine_attach_site"/>
</dbReference>
<dbReference type="Pfam" id="PF08240">
    <property type="entry name" value="ADH_N"/>
    <property type="match status" value="1"/>
</dbReference>
<dbReference type="SMART" id="SM00822">
    <property type="entry name" value="PKS_KR"/>
    <property type="match status" value="1"/>
</dbReference>
<dbReference type="GO" id="GO:0016491">
    <property type="term" value="F:oxidoreductase activity"/>
    <property type="evidence" value="ECO:0007669"/>
    <property type="project" value="UniProtKB-KW"/>
</dbReference>
<dbReference type="PROSITE" id="PS52004">
    <property type="entry name" value="KS3_2"/>
    <property type="match status" value="1"/>
</dbReference>
<dbReference type="Pfam" id="PF16197">
    <property type="entry name" value="KAsynt_C_assoc"/>
    <property type="match status" value="1"/>
</dbReference>
<dbReference type="SMART" id="SM00826">
    <property type="entry name" value="PKS_DH"/>
    <property type="match status" value="1"/>
</dbReference>
<keyword evidence="8" id="KW-0012">Acyltransferase</keyword>
<dbReference type="InterPro" id="IPR009081">
    <property type="entry name" value="PP-bd_ACP"/>
</dbReference>
<dbReference type="Pfam" id="PF08659">
    <property type="entry name" value="KR"/>
    <property type="match status" value="1"/>
</dbReference>
<dbReference type="EMBL" id="LCUC01000892">
    <property type="protein sequence ID" value="KKY29355.1"/>
    <property type="molecule type" value="Genomic_DNA"/>
</dbReference>
<dbReference type="SUPFAM" id="SSF55048">
    <property type="entry name" value="Probable ACP-binding domain of malonyl-CoA ACP transacylase"/>
    <property type="match status" value="1"/>
</dbReference>
<dbReference type="InterPro" id="IPR016035">
    <property type="entry name" value="Acyl_Trfase/lysoPLipase"/>
</dbReference>
<dbReference type="SMART" id="SM00825">
    <property type="entry name" value="PKS_KS"/>
    <property type="match status" value="1"/>
</dbReference>
<dbReference type="InterPro" id="IPR016036">
    <property type="entry name" value="Malonyl_transacylase_ACP-bd"/>
</dbReference>
<dbReference type="InterPro" id="IPR036736">
    <property type="entry name" value="ACP-like_sf"/>
</dbReference>
<dbReference type="Pfam" id="PF02801">
    <property type="entry name" value="Ketoacyl-synt_C"/>
    <property type="match status" value="1"/>
</dbReference>
<dbReference type="InterPro" id="IPR013968">
    <property type="entry name" value="PKS_KR"/>
</dbReference>
<dbReference type="SUPFAM" id="SSF53335">
    <property type="entry name" value="S-adenosyl-L-methionine-dependent methyltransferases"/>
    <property type="match status" value="1"/>
</dbReference>
<dbReference type="InterPro" id="IPR020807">
    <property type="entry name" value="PKS_DH"/>
</dbReference>
<evidence type="ECO:0000259" key="12">
    <source>
        <dbReference type="PROSITE" id="PS52019"/>
    </source>
</evidence>
<dbReference type="Gene3D" id="1.10.1200.10">
    <property type="entry name" value="ACP-like"/>
    <property type="match status" value="1"/>
</dbReference>
<evidence type="ECO:0000256" key="7">
    <source>
        <dbReference type="ARBA" id="ARBA00023268"/>
    </source>
</evidence>
<dbReference type="Proteomes" id="UP000034680">
    <property type="component" value="Unassembled WGS sequence"/>
</dbReference>
<feature type="domain" description="PKS/mFAS DH" evidence="12">
    <location>
        <begin position="544"/>
        <end position="820"/>
    </location>
</feature>
<keyword evidence="6" id="KW-0560">Oxidoreductase</keyword>
<dbReference type="InterPro" id="IPR014031">
    <property type="entry name" value="Ketoacyl_synth_C"/>
</dbReference>
<dbReference type="Gene3D" id="3.40.50.720">
    <property type="entry name" value="NAD(P)-binding Rossmann-like Domain"/>
    <property type="match status" value="3"/>
</dbReference>
<dbReference type="GO" id="GO:0031177">
    <property type="term" value="F:phosphopantetheine binding"/>
    <property type="evidence" value="ECO:0007669"/>
    <property type="project" value="InterPro"/>
</dbReference>
<name>A0A0G2HM67_9PEZI</name>
<reference evidence="13 14" key="1">
    <citation type="submission" date="2015-05" db="EMBL/GenBank/DDBJ databases">
        <title>Distinctive expansion of gene families associated with plant cell wall degradation and secondary metabolism in the genomes of grapevine trunk pathogens.</title>
        <authorList>
            <person name="Lawrence D.P."/>
            <person name="Travadon R."/>
            <person name="Rolshausen P.E."/>
            <person name="Baumgartner K."/>
        </authorList>
    </citation>
    <scope>NUCLEOTIDE SEQUENCE [LARGE SCALE GENOMIC DNA]</scope>
    <source>
        <strain evidence="13">DA912</strain>
    </source>
</reference>
<evidence type="ECO:0000259" key="11">
    <source>
        <dbReference type="PROSITE" id="PS52004"/>
    </source>
</evidence>
<dbReference type="PROSITE" id="PS01162">
    <property type="entry name" value="QOR_ZETA_CRYSTAL"/>
    <property type="match status" value="1"/>
</dbReference>
<dbReference type="InterPro" id="IPR011032">
    <property type="entry name" value="GroES-like_sf"/>
</dbReference>
<keyword evidence="14" id="KW-1185">Reference proteome</keyword>
<dbReference type="InterPro" id="IPR049551">
    <property type="entry name" value="PKS_DH_C"/>
</dbReference>
<evidence type="ECO:0000256" key="6">
    <source>
        <dbReference type="ARBA" id="ARBA00023002"/>
    </source>
</evidence>
<evidence type="ECO:0000256" key="2">
    <source>
        <dbReference type="ARBA" id="ARBA00022553"/>
    </source>
</evidence>
<evidence type="ECO:0000256" key="9">
    <source>
        <dbReference type="PROSITE-ProRule" id="PRU01363"/>
    </source>
</evidence>
<dbReference type="Gene3D" id="3.40.47.10">
    <property type="match status" value="1"/>
</dbReference>
<dbReference type="SUPFAM" id="SSF50129">
    <property type="entry name" value="GroES-like"/>
    <property type="match status" value="1"/>
</dbReference>
<dbReference type="SUPFAM" id="SSF51735">
    <property type="entry name" value="NAD(P)-binding Rossmann-fold domains"/>
    <property type="match status" value="2"/>
</dbReference>
<dbReference type="Pfam" id="PF08242">
    <property type="entry name" value="Methyltransf_12"/>
    <property type="match status" value="1"/>
</dbReference>
<dbReference type="CDD" id="cd02440">
    <property type="entry name" value="AdoMet_MTases"/>
    <property type="match status" value="1"/>
</dbReference>
<dbReference type="InterPro" id="IPR016039">
    <property type="entry name" value="Thiolase-like"/>
</dbReference>
<organism evidence="13 14">
    <name type="scientific">Diaporthe ampelina</name>
    <dbReference type="NCBI Taxonomy" id="1214573"/>
    <lineage>
        <taxon>Eukaryota</taxon>
        <taxon>Fungi</taxon>
        <taxon>Dikarya</taxon>
        <taxon>Ascomycota</taxon>
        <taxon>Pezizomycotina</taxon>
        <taxon>Sordariomycetes</taxon>
        <taxon>Sordariomycetidae</taxon>
        <taxon>Diaporthales</taxon>
        <taxon>Diaporthaceae</taxon>
        <taxon>Diaporthe</taxon>
    </lineage>
</organism>
<dbReference type="PANTHER" id="PTHR43775">
    <property type="entry name" value="FATTY ACID SYNTHASE"/>
    <property type="match status" value="1"/>
</dbReference>
<reference evidence="13 14" key="2">
    <citation type="submission" date="2015-05" db="EMBL/GenBank/DDBJ databases">
        <authorList>
            <person name="Morales-Cruz A."/>
            <person name="Amrine K.C."/>
            <person name="Cantu D."/>
        </authorList>
    </citation>
    <scope>NUCLEOTIDE SEQUENCE [LARGE SCALE GENOMIC DNA]</scope>
    <source>
        <strain evidence="13">DA912</strain>
    </source>
</reference>
<dbReference type="InterPro" id="IPR013154">
    <property type="entry name" value="ADH-like_N"/>
</dbReference>
<dbReference type="GO" id="GO:0008168">
    <property type="term" value="F:methyltransferase activity"/>
    <property type="evidence" value="ECO:0007669"/>
    <property type="project" value="UniProtKB-KW"/>
</dbReference>
<dbReference type="InterPro" id="IPR001227">
    <property type="entry name" value="Ac_transferase_dom_sf"/>
</dbReference>
<proteinExistence type="predicted"/>
<evidence type="ECO:0000256" key="4">
    <source>
        <dbReference type="ARBA" id="ARBA00022679"/>
    </source>
</evidence>
<feature type="region of interest" description="C-terminal hotdog fold" evidence="9">
    <location>
        <begin position="669"/>
        <end position="820"/>
    </location>
</feature>
<dbReference type="InterPro" id="IPR020806">
    <property type="entry name" value="PKS_PP-bd"/>
</dbReference>
<dbReference type="SMART" id="SM00823">
    <property type="entry name" value="PKS_PP"/>
    <property type="match status" value="1"/>
</dbReference>
<dbReference type="GO" id="GO:0008270">
    <property type="term" value="F:zinc ion binding"/>
    <property type="evidence" value="ECO:0007669"/>
    <property type="project" value="InterPro"/>
</dbReference>
<dbReference type="SUPFAM" id="SSF52151">
    <property type="entry name" value="FabD/lysophospholipase-like"/>
    <property type="match status" value="1"/>
</dbReference>
<dbReference type="PANTHER" id="PTHR43775:SF49">
    <property type="entry name" value="SYNTHASE, PUTATIVE (JCVI)-RELATED"/>
    <property type="match status" value="1"/>
</dbReference>
<evidence type="ECO:0000259" key="10">
    <source>
        <dbReference type="PROSITE" id="PS50075"/>
    </source>
</evidence>
<feature type="domain" description="Carrier" evidence="10">
    <location>
        <begin position="2005"/>
        <end position="2087"/>
    </location>
</feature>
<dbReference type="CDD" id="cd00833">
    <property type="entry name" value="PKS"/>
    <property type="match status" value="1"/>
</dbReference>
<dbReference type="InterPro" id="IPR032821">
    <property type="entry name" value="PKS_assoc"/>
</dbReference>
<dbReference type="Pfam" id="PF14765">
    <property type="entry name" value="PS-DH"/>
    <property type="match status" value="1"/>
</dbReference>
<dbReference type="Gene3D" id="3.40.50.150">
    <property type="entry name" value="Vaccinia Virus protein VP39"/>
    <property type="match status" value="1"/>
</dbReference>